<dbReference type="OrthoDB" id="3268863at2"/>
<reference evidence="2 3" key="1">
    <citation type="submission" date="2019-09" db="EMBL/GenBank/DDBJ databases">
        <title>Phylogeny of genus Pseudoclavibacter and closely related genus.</title>
        <authorList>
            <person name="Li Y."/>
        </authorList>
    </citation>
    <scope>NUCLEOTIDE SEQUENCE [LARGE SCALE GENOMIC DNA]</scope>
    <source>
        <strain evidence="2 3">THG-MD12</strain>
    </source>
</reference>
<organism evidence="2 3">
    <name type="scientific">Pseudoclavibacter terrae</name>
    <dbReference type="NCBI Taxonomy" id="1530195"/>
    <lineage>
        <taxon>Bacteria</taxon>
        <taxon>Bacillati</taxon>
        <taxon>Actinomycetota</taxon>
        <taxon>Actinomycetes</taxon>
        <taxon>Micrococcales</taxon>
        <taxon>Microbacteriaceae</taxon>
        <taxon>Pseudoclavibacter</taxon>
    </lineage>
</organism>
<protein>
    <submittedName>
        <fullName evidence="2">DUF3263 domain-containing protein</fullName>
    </submittedName>
</protein>
<evidence type="ECO:0000256" key="1">
    <source>
        <dbReference type="SAM" id="MobiDB-lite"/>
    </source>
</evidence>
<sequence length="97" mass="11210">MARDVELSDLERALLDFEDGNPRQNAAKAAAIRDRFGWSTTQYYRNLATLIETPAALVHQPMLVGRLRRARERRADERQLRREQRMSSASPTSGRIR</sequence>
<dbReference type="Proteomes" id="UP000490386">
    <property type="component" value="Unassembled WGS sequence"/>
</dbReference>
<evidence type="ECO:0000313" key="3">
    <source>
        <dbReference type="Proteomes" id="UP000490386"/>
    </source>
</evidence>
<dbReference type="AlphaFoldDB" id="A0A7J5B5K8"/>
<dbReference type="Pfam" id="PF11662">
    <property type="entry name" value="DUF3263"/>
    <property type="match status" value="1"/>
</dbReference>
<dbReference type="EMBL" id="WBJX01000001">
    <property type="protein sequence ID" value="KAB1639465.1"/>
    <property type="molecule type" value="Genomic_DNA"/>
</dbReference>
<feature type="compositionally biased region" description="Polar residues" evidence="1">
    <location>
        <begin position="86"/>
        <end position="97"/>
    </location>
</feature>
<feature type="compositionally biased region" description="Basic and acidic residues" evidence="1">
    <location>
        <begin position="73"/>
        <end position="85"/>
    </location>
</feature>
<dbReference type="InterPro" id="IPR021678">
    <property type="entry name" value="DUF3263"/>
</dbReference>
<dbReference type="RefSeq" id="WP_104253823.1">
    <property type="nucleotide sequence ID" value="NZ_WBJX01000001.1"/>
</dbReference>
<accession>A0A7J5B5K8</accession>
<evidence type="ECO:0000313" key="2">
    <source>
        <dbReference type="EMBL" id="KAB1639465.1"/>
    </source>
</evidence>
<proteinExistence type="predicted"/>
<comment type="caution">
    <text evidence="2">The sequence shown here is derived from an EMBL/GenBank/DDBJ whole genome shotgun (WGS) entry which is preliminary data.</text>
</comment>
<name>A0A7J5B5K8_9MICO</name>
<keyword evidence="3" id="KW-1185">Reference proteome</keyword>
<feature type="region of interest" description="Disordered" evidence="1">
    <location>
        <begin position="69"/>
        <end position="97"/>
    </location>
</feature>
<gene>
    <name evidence="2" type="ORF">F8O03_03785</name>
</gene>